<evidence type="ECO:0000256" key="3">
    <source>
        <dbReference type="ARBA" id="ARBA00022989"/>
    </source>
</evidence>
<comment type="caution">
    <text evidence="7">The sequence shown here is derived from an EMBL/GenBank/DDBJ whole genome shotgun (WGS) entry which is preliminary data.</text>
</comment>
<accession>A0ABN9QMT6</accession>
<evidence type="ECO:0000313" key="8">
    <source>
        <dbReference type="Proteomes" id="UP001189429"/>
    </source>
</evidence>
<keyword evidence="4 5" id="KW-0472">Membrane</keyword>
<comment type="subcellular location">
    <subcellularLocation>
        <location evidence="1">Membrane</location>
        <topology evidence="1">Multi-pass membrane protein</topology>
    </subcellularLocation>
</comment>
<sequence length="141" mass="16062">RRVATHAAFESLTLLVISVNALWIAIDTDNNPASTLLTAEPLFQIVEHSFCWYFSFEWFVRFSAFKKKRYGLKDAWFVFDSCLVFMMVMETWVMTSILLLAGSGGGSGVGGASILRLFRLLRLSRLARMLRSMPELMILIK</sequence>
<dbReference type="Proteomes" id="UP001189429">
    <property type="component" value="Unassembled WGS sequence"/>
</dbReference>
<feature type="transmembrane region" description="Helical" evidence="5">
    <location>
        <begin position="100"/>
        <end position="121"/>
    </location>
</feature>
<organism evidence="7 8">
    <name type="scientific">Prorocentrum cordatum</name>
    <dbReference type="NCBI Taxonomy" id="2364126"/>
    <lineage>
        <taxon>Eukaryota</taxon>
        <taxon>Sar</taxon>
        <taxon>Alveolata</taxon>
        <taxon>Dinophyceae</taxon>
        <taxon>Prorocentrales</taxon>
        <taxon>Prorocentraceae</taxon>
        <taxon>Prorocentrum</taxon>
    </lineage>
</organism>
<gene>
    <name evidence="7" type="ORF">PCOR1329_LOCUS13319</name>
</gene>
<dbReference type="InterPro" id="IPR027359">
    <property type="entry name" value="Volt_channel_dom_sf"/>
</dbReference>
<dbReference type="Pfam" id="PF00520">
    <property type="entry name" value="Ion_trans"/>
    <property type="match status" value="1"/>
</dbReference>
<reference evidence="7" key="1">
    <citation type="submission" date="2023-10" db="EMBL/GenBank/DDBJ databases">
        <authorList>
            <person name="Chen Y."/>
            <person name="Shah S."/>
            <person name="Dougan E. K."/>
            <person name="Thang M."/>
            <person name="Chan C."/>
        </authorList>
    </citation>
    <scope>NUCLEOTIDE SEQUENCE [LARGE SCALE GENOMIC DNA]</scope>
</reference>
<dbReference type="Gene3D" id="1.20.120.350">
    <property type="entry name" value="Voltage-gated potassium channels. Chain C"/>
    <property type="match status" value="1"/>
</dbReference>
<dbReference type="SUPFAM" id="SSF81324">
    <property type="entry name" value="Voltage-gated potassium channels"/>
    <property type="match status" value="1"/>
</dbReference>
<dbReference type="InterPro" id="IPR043203">
    <property type="entry name" value="VGCC_Ca_Na"/>
</dbReference>
<evidence type="ECO:0000259" key="6">
    <source>
        <dbReference type="Pfam" id="PF00520"/>
    </source>
</evidence>
<evidence type="ECO:0000256" key="2">
    <source>
        <dbReference type="ARBA" id="ARBA00022692"/>
    </source>
</evidence>
<dbReference type="EMBL" id="CAUYUJ010003932">
    <property type="protein sequence ID" value="CAK0807435.1"/>
    <property type="molecule type" value="Genomic_DNA"/>
</dbReference>
<feature type="transmembrane region" description="Helical" evidence="5">
    <location>
        <begin position="76"/>
        <end position="94"/>
    </location>
</feature>
<keyword evidence="8" id="KW-1185">Reference proteome</keyword>
<feature type="transmembrane region" description="Helical" evidence="5">
    <location>
        <begin position="7"/>
        <end position="26"/>
    </location>
</feature>
<dbReference type="PANTHER" id="PTHR10037">
    <property type="entry name" value="VOLTAGE-GATED CATION CHANNEL CALCIUM AND SODIUM"/>
    <property type="match status" value="1"/>
</dbReference>
<name>A0ABN9QMT6_9DINO</name>
<keyword evidence="3 5" id="KW-1133">Transmembrane helix</keyword>
<feature type="non-terminal residue" evidence="7">
    <location>
        <position position="1"/>
    </location>
</feature>
<evidence type="ECO:0000256" key="1">
    <source>
        <dbReference type="ARBA" id="ARBA00004141"/>
    </source>
</evidence>
<feature type="transmembrane region" description="Helical" evidence="5">
    <location>
        <begin position="46"/>
        <end position="64"/>
    </location>
</feature>
<feature type="non-terminal residue" evidence="7">
    <location>
        <position position="141"/>
    </location>
</feature>
<dbReference type="InterPro" id="IPR005821">
    <property type="entry name" value="Ion_trans_dom"/>
</dbReference>
<proteinExistence type="predicted"/>
<evidence type="ECO:0000256" key="4">
    <source>
        <dbReference type="ARBA" id="ARBA00023136"/>
    </source>
</evidence>
<keyword evidence="2 5" id="KW-0812">Transmembrane</keyword>
<evidence type="ECO:0000313" key="7">
    <source>
        <dbReference type="EMBL" id="CAK0807435.1"/>
    </source>
</evidence>
<protein>
    <recommendedName>
        <fullName evidence="6">Ion transport domain-containing protein</fullName>
    </recommendedName>
</protein>
<feature type="domain" description="Ion transport" evidence="6">
    <location>
        <begin position="7"/>
        <end position="135"/>
    </location>
</feature>
<dbReference type="PANTHER" id="PTHR10037:SF62">
    <property type="entry name" value="SODIUM CHANNEL PROTEIN 60E"/>
    <property type="match status" value="1"/>
</dbReference>
<evidence type="ECO:0000256" key="5">
    <source>
        <dbReference type="SAM" id="Phobius"/>
    </source>
</evidence>